<dbReference type="GO" id="GO:0016020">
    <property type="term" value="C:membrane"/>
    <property type="evidence" value="ECO:0007669"/>
    <property type="project" value="UniProtKB-SubCell"/>
</dbReference>
<reference evidence="8" key="1">
    <citation type="submission" date="2018-05" db="EMBL/GenBank/DDBJ databases">
        <authorList>
            <person name="Li Y."/>
        </authorList>
    </citation>
    <scope>NUCLEOTIDE SEQUENCE [LARGE SCALE GENOMIC DNA]</scope>
    <source>
        <strain evidence="8">3d-2-2</strain>
    </source>
</reference>
<dbReference type="InterPro" id="IPR006260">
    <property type="entry name" value="TonB/TolA_C"/>
</dbReference>
<dbReference type="EMBL" id="QETA01000005">
    <property type="protein sequence ID" value="PWF22266.1"/>
    <property type="molecule type" value="Genomic_DNA"/>
</dbReference>
<protein>
    <submittedName>
        <fullName evidence="7">Energy transducer TonB</fullName>
    </submittedName>
</protein>
<evidence type="ECO:0000256" key="5">
    <source>
        <dbReference type="SAM" id="MobiDB-lite"/>
    </source>
</evidence>
<dbReference type="AlphaFoldDB" id="A0A2V1K2A1"/>
<sequence length="300" mass="33215">MNALRPAPSRQSLNWLRATPASSRYLHIGIGLSLLLHGVALTLHFGSMSRTPQMAPMLEVALVNASTDTEPLQAQALGQAALDGGGDGEQGMARSPLPRTAPSADDIVLAAMRKRQAELEAMQQQLLTVLESEQSVAQARPETYPWPEADRPGQDEQDQEAQLRTARIAALSEQVQTYTRQPRTHIYAPAVSPWPYAEYVEQWRSRMEDIGTRHYPTGNQGRLYGVLQATVFIRADGSLEDIRIDQPARNGALNQAARRIVQLAAPFPPLPPELARETDILAITRTWRFTNDTLHMQATE</sequence>
<proteinExistence type="predicted"/>
<evidence type="ECO:0000313" key="7">
    <source>
        <dbReference type="EMBL" id="PWF22266.1"/>
    </source>
</evidence>
<keyword evidence="2 6" id="KW-0812">Transmembrane</keyword>
<organism evidence="7 8">
    <name type="scientific">Corticimicrobacter populi</name>
    <dbReference type="NCBI Taxonomy" id="2175229"/>
    <lineage>
        <taxon>Bacteria</taxon>
        <taxon>Pseudomonadati</taxon>
        <taxon>Pseudomonadota</taxon>
        <taxon>Betaproteobacteria</taxon>
        <taxon>Burkholderiales</taxon>
        <taxon>Alcaligenaceae</taxon>
        <taxon>Corticimicrobacter</taxon>
    </lineage>
</organism>
<evidence type="ECO:0000256" key="4">
    <source>
        <dbReference type="ARBA" id="ARBA00023136"/>
    </source>
</evidence>
<dbReference type="RefSeq" id="WP_109062504.1">
    <property type="nucleotide sequence ID" value="NZ_QETA01000005.1"/>
</dbReference>
<dbReference type="Proteomes" id="UP000245212">
    <property type="component" value="Unassembled WGS sequence"/>
</dbReference>
<evidence type="ECO:0000256" key="1">
    <source>
        <dbReference type="ARBA" id="ARBA00004167"/>
    </source>
</evidence>
<feature type="region of interest" description="Disordered" evidence="5">
    <location>
        <begin position="138"/>
        <end position="160"/>
    </location>
</feature>
<keyword evidence="4 6" id="KW-0472">Membrane</keyword>
<dbReference type="SUPFAM" id="SSF74653">
    <property type="entry name" value="TolA/TonB C-terminal domain"/>
    <property type="match status" value="1"/>
</dbReference>
<comment type="subcellular location">
    <subcellularLocation>
        <location evidence="1">Membrane</location>
        <topology evidence="1">Single-pass membrane protein</topology>
    </subcellularLocation>
</comment>
<dbReference type="Pfam" id="PF13103">
    <property type="entry name" value="TonB_2"/>
    <property type="match status" value="1"/>
</dbReference>
<name>A0A2V1K2A1_9BURK</name>
<evidence type="ECO:0000256" key="2">
    <source>
        <dbReference type="ARBA" id="ARBA00022692"/>
    </source>
</evidence>
<keyword evidence="8" id="KW-1185">Reference proteome</keyword>
<dbReference type="Gene3D" id="3.30.1150.10">
    <property type="match status" value="1"/>
</dbReference>
<evidence type="ECO:0000313" key="8">
    <source>
        <dbReference type="Proteomes" id="UP000245212"/>
    </source>
</evidence>
<accession>A0A2V1K2A1</accession>
<gene>
    <name evidence="7" type="ORF">DD235_12930</name>
</gene>
<dbReference type="NCBIfam" id="TIGR01352">
    <property type="entry name" value="tonB_Cterm"/>
    <property type="match status" value="1"/>
</dbReference>
<keyword evidence="3 6" id="KW-1133">Transmembrane helix</keyword>
<comment type="caution">
    <text evidence="7">The sequence shown here is derived from an EMBL/GenBank/DDBJ whole genome shotgun (WGS) entry which is preliminary data.</text>
</comment>
<evidence type="ECO:0000256" key="6">
    <source>
        <dbReference type="SAM" id="Phobius"/>
    </source>
</evidence>
<feature type="transmembrane region" description="Helical" evidence="6">
    <location>
        <begin position="25"/>
        <end position="45"/>
    </location>
</feature>
<evidence type="ECO:0000256" key="3">
    <source>
        <dbReference type="ARBA" id="ARBA00022989"/>
    </source>
</evidence>